<accession>A0AAV0JHV5</accession>
<protein>
    <submittedName>
        <fullName evidence="1">Uncharacterized protein</fullName>
    </submittedName>
</protein>
<name>A0AAV0JHV5_9ROSI</name>
<reference evidence="1" key="1">
    <citation type="submission" date="2022-08" db="EMBL/GenBank/DDBJ databases">
        <authorList>
            <person name="Gutierrez-Valencia J."/>
        </authorList>
    </citation>
    <scope>NUCLEOTIDE SEQUENCE</scope>
</reference>
<organism evidence="1 2">
    <name type="scientific">Linum tenue</name>
    <dbReference type="NCBI Taxonomy" id="586396"/>
    <lineage>
        <taxon>Eukaryota</taxon>
        <taxon>Viridiplantae</taxon>
        <taxon>Streptophyta</taxon>
        <taxon>Embryophyta</taxon>
        <taxon>Tracheophyta</taxon>
        <taxon>Spermatophyta</taxon>
        <taxon>Magnoliopsida</taxon>
        <taxon>eudicotyledons</taxon>
        <taxon>Gunneridae</taxon>
        <taxon>Pentapetalae</taxon>
        <taxon>rosids</taxon>
        <taxon>fabids</taxon>
        <taxon>Malpighiales</taxon>
        <taxon>Linaceae</taxon>
        <taxon>Linum</taxon>
    </lineage>
</organism>
<gene>
    <name evidence="1" type="ORF">LITE_LOCUS13924</name>
</gene>
<dbReference type="AlphaFoldDB" id="A0AAV0JHV5"/>
<proteinExistence type="predicted"/>
<evidence type="ECO:0000313" key="1">
    <source>
        <dbReference type="EMBL" id="CAI0408359.1"/>
    </source>
</evidence>
<dbReference type="Proteomes" id="UP001154282">
    <property type="component" value="Unassembled WGS sequence"/>
</dbReference>
<sequence length="277" mass="29832">MVALMTFSRWWPWKSWSLNSESIMWISSLEQPEPPEDRNRVGRDERTGEHYNVTQNLTNWPPLPRRFLVVVSIPLPGDHPSNYVDHRALDYLPDHNNIGGLIIVSASAGALLVEVGDEEMDLGDLDVGEGLDPMDGEELGGEQLPDFAEVGAVRRESDAGVVVAEDLGVAGVRPEGEDPVVGGEAVLDVVVVADHDGRVVGAEADGEDGAVLVGEGGQLPRQDLVAPQEVEVADQRQGTGDFGDNVSILLLVSLVGQPAEVEEYDHGKGDEDFGEML</sequence>
<keyword evidence="2" id="KW-1185">Reference proteome</keyword>
<evidence type="ECO:0000313" key="2">
    <source>
        <dbReference type="Proteomes" id="UP001154282"/>
    </source>
</evidence>
<dbReference type="EMBL" id="CAMGYJ010000005">
    <property type="protein sequence ID" value="CAI0408359.1"/>
    <property type="molecule type" value="Genomic_DNA"/>
</dbReference>
<comment type="caution">
    <text evidence="1">The sequence shown here is derived from an EMBL/GenBank/DDBJ whole genome shotgun (WGS) entry which is preliminary data.</text>
</comment>